<proteinExistence type="predicted"/>
<gene>
    <name evidence="2" type="ORF">GCM10009839_02250</name>
</gene>
<reference evidence="2 3" key="1">
    <citation type="journal article" date="2019" name="Int. J. Syst. Evol. Microbiol.">
        <title>The Global Catalogue of Microorganisms (GCM) 10K type strain sequencing project: providing services to taxonomists for standard genome sequencing and annotation.</title>
        <authorList>
            <consortium name="The Broad Institute Genomics Platform"/>
            <consortium name="The Broad Institute Genome Sequencing Center for Infectious Disease"/>
            <person name="Wu L."/>
            <person name="Ma J."/>
        </authorList>
    </citation>
    <scope>NUCLEOTIDE SEQUENCE [LARGE SCALE GENOMIC DNA]</scope>
    <source>
        <strain evidence="2 3">JCM 16014</strain>
    </source>
</reference>
<comment type="caution">
    <text evidence="2">The sequence shown here is derived from an EMBL/GenBank/DDBJ whole genome shotgun (WGS) entry which is preliminary data.</text>
</comment>
<evidence type="ECO:0000256" key="1">
    <source>
        <dbReference type="SAM" id="MobiDB-lite"/>
    </source>
</evidence>
<name>A0ABN2TJA5_9ACTN</name>
<sequence>MITSVEVVRTPPKDRLLVANSMQLRATRNKLESAWAARATDNRSSSRQRFAPLKATAVERDFESFESFDAREHPREHARPSNSHIQSPRDQSVVASPPNSWRRLISLPLAGHLVMTTEPIPPLLVTGARPRIRDVINEPTS</sequence>
<feature type="compositionally biased region" description="Polar residues" evidence="1">
    <location>
        <begin position="80"/>
        <end position="97"/>
    </location>
</feature>
<dbReference type="EMBL" id="BAAAQN010000001">
    <property type="protein sequence ID" value="GAA2011624.1"/>
    <property type="molecule type" value="Genomic_DNA"/>
</dbReference>
<dbReference type="Proteomes" id="UP001500751">
    <property type="component" value="Unassembled WGS sequence"/>
</dbReference>
<organism evidence="2 3">
    <name type="scientific">Catenulispora yoronensis</name>
    <dbReference type="NCBI Taxonomy" id="450799"/>
    <lineage>
        <taxon>Bacteria</taxon>
        <taxon>Bacillati</taxon>
        <taxon>Actinomycetota</taxon>
        <taxon>Actinomycetes</taxon>
        <taxon>Catenulisporales</taxon>
        <taxon>Catenulisporaceae</taxon>
        <taxon>Catenulispora</taxon>
    </lineage>
</organism>
<keyword evidence="3" id="KW-1185">Reference proteome</keyword>
<feature type="compositionally biased region" description="Basic and acidic residues" evidence="1">
    <location>
        <begin position="68"/>
        <end position="79"/>
    </location>
</feature>
<feature type="region of interest" description="Disordered" evidence="1">
    <location>
        <begin position="68"/>
        <end position="97"/>
    </location>
</feature>
<protein>
    <submittedName>
        <fullName evidence="2">Uncharacterized protein</fullName>
    </submittedName>
</protein>
<evidence type="ECO:0000313" key="2">
    <source>
        <dbReference type="EMBL" id="GAA2011624.1"/>
    </source>
</evidence>
<evidence type="ECO:0000313" key="3">
    <source>
        <dbReference type="Proteomes" id="UP001500751"/>
    </source>
</evidence>
<accession>A0ABN2TJA5</accession>